<reference evidence="8" key="2">
    <citation type="submission" date="2024-10" db="UniProtKB">
        <authorList>
            <consortium name="EnsemblProtists"/>
        </authorList>
    </citation>
    <scope>IDENTIFICATION</scope>
</reference>
<keyword evidence="9" id="KW-1185">Reference proteome</keyword>
<feature type="region of interest" description="Disordered" evidence="6">
    <location>
        <begin position="67"/>
        <end position="87"/>
    </location>
</feature>
<name>A0A0D3KE89_EMIH1</name>
<evidence type="ECO:0000256" key="2">
    <source>
        <dbReference type="ARBA" id="ARBA00022679"/>
    </source>
</evidence>
<evidence type="ECO:0000313" key="8">
    <source>
        <dbReference type="EnsemblProtists" id="EOD34074"/>
    </source>
</evidence>
<dbReference type="HOGENOM" id="CLU_445822_0_0_1"/>
<dbReference type="Pfam" id="PF00454">
    <property type="entry name" value="PI3_PI4_kinase"/>
    <property type="match status" value="1"/>
</dbReference>
<sequence>MSSAGKTSVKAKDANLVGGGSSLHFTTIHTPRRRRLDFGLAAHTFQHSSVAPRSGFGWTKARAPARMQARGARRVEERSADNAYSRSARHKATSHIRLLVQPGAHRLRVRAWCSAIDVKQRLRDACGVPVGFIRLFHGPRELPNLARMIDLLPSSSRNSSSSSSSRSRVAEDAEMPVPLTKLLSKCQQGLAMGFAPQLAWDGTGGTYVLRDASRAPLAAFKPRDEEAFAPNNPRGLPGKLGQPGIHGSIASGEAHVREVLAHRLDHGHFASVPLTLQAEAVHPAFYVHSHVALSRYGAKVGSLQLWVPHDDVAANRGAATFPTREVHKIALLDMRLLNTDRNDSNILVRDMLARECELVPIDHGGCLPSSAAISWFDWCWLSWPQMSVPPDAETRAYAKLLAEYGVPPAAIRASCCATLLVQATVAAGLSLLDAALLLCRPDDDAPSELERLIAQAERLTAHALSKPRLPEERRVRHASYEQAYALSNPRLRSHADGAIYSPDLKQPKQRQAVGFGARPDRSLSAEDLSSLDARGSAPASPRGGALPAASLPTLLHRVSSERAIGSATASSPSASCGATGGTGPAAAGACGGASSLLDGHIAFDGSAAEETFYDENNLARLVPRSSRSSIKEDEEDSS</sequence>
<dbReference type="GeneID" id="17279345"/>
<dbReference type="EnsemblProtists" id="EOD34074">
    <property type="protein sequence ID" value="EOD34074"/>
    <property type="gene ID" value="EMIHUDRAFT_455634"/>
</dbReference>
<dbReference type="InterPro" id="IPR000403">
    <property type="entry name" value="PI3/4_kinase_cat_dom"/>
</dbReference>
<feature type="region of interest" description="Disordered" evidence="6">
    <location>
        <begin position="153"/>
        <end position="173"/>
    </location>
</feature>
<keyword evidence="2" id="KW-0808">Transferase</keyword>
<feature type="compositionally biased region" description="Low complexity" evidence="6">
    <location>
        <begin position="565"/>
        <end position="577"/>
    </location>
</feature>
<feature type="region of interest" description="Disordered" evidence="6">
    <location>
        <begin position="614"/>
        <end position="638"/>
    </location>
</feature>
<dbReference type="STRING" id="2903.R1FL69"/>
<feature type="compositionally biased region" description="Low complexity" evidence="6">
    <location>
        <begin position="154"/>
        <end position="167"/>
    </location>
</feature>
<dbReference type="InterPro" id="IPR044571">
    <property type="entry name" value="P4KG1-8"/>
</dbReference>
<keyword evidence="4" id="KW-0418">Kinase</keyword>
<feature type="region of interest" description="Disordered" evidence="6">
    <location>
        <begin position="563"/>
        <end position="590"/>
    </location>
</feature>
<evidence type="ECO:0000256" key="5">
    <source>
        <dbReference type="ARBA" id="ARBA00022840"/>
    </source>
</evidence>
<dbReference type="PANTHER" id="PTHR45800:SF11">
    <property type="entry name" value="PHOSPHATIDYLINOSITOL 3-KINASE-RELATED PROTEIN KINASE"/>
    <property type="match status" value="1"/>
</dbReference>
<evidence type="ECO:0000313" key="9">
    <source>
        <dbReference type="Proteomes" id="UP000013827"/>
    </source>
</evidence>
<dbReference type="PANTHER" id="PTHR45800">
    <property type="entry name" value="PHOSPHATIDYLINOSITOL 4-KINASE GAMMA"/>
    <property type="match status" value="1"/>
</dbReference>
<comment type="similarity">
    <text evidence="1">Belongs to the PI3/PI4-kinase family. Type II PI4K subfamily.</text>
</comment>
<reference evidence="9" key="1">
    <citation type="journal article" date="2013" name="Nature">
        <title>Pan genome of the phytoplankton Emiliania underpins its global distribution.</title>
        <authorList>
            <person name="Read B.A."/>
            <person name="Kegel J."/>
            <person name="Klute M.J."/>
            <person name="Kuo A."/>
            <person name="Lefebvre S.C."/>
            <person name="Maumus F."/>
            <person name="Mayer C."/>
            <person name="Miller J."/>
            <person name="Monier A."/>
            <person name="Salamov A."/>
            <person name="Young J."/>
            <person name="Aguilar M."/>
            <person name="Claverie J.M."/>
            <person name="Frickenhaus S."/>
            <person name="Gonzalez K."/>
            <person name="Herman E.K."/>
            <person name="Lin Y.C."/>
            <person name="Napier J."/>
            <person name="Ogata H."/>
            <person name="Sarno A.F."/>
            <person name="Shmutz J."/>
            <person name="Schroeder D."/>
            <person name="de Vargas C."/>
            <person name="Verret F."/>
            <person name="von Dassow P."/>
            <person name="Valentin K."/>
            <person name="Van de Peer Y."/>
            <person name="Wheeler G."/>
            <person name="Dacks J.B."/>
            <person name="Delwiche C.F."/>
            <person name="Dyhrman S.T."/>
            <person name="Glockner G."/>
            <person name="John U."/>
            <person name="Richards T."/>
            <person name="Worden A.Z."/>
            <person name="Zhang X."/>
            <person name="Grigoriev I.V."/>
            <person name="Allen A.E."/>
            <person name="Bidle K."/>
            <person name="Borodovsky M."/>
            <person name="Bowler C."/>
            <person name="Brownlee C."/>
            <person name="Cock J.M."/>
            <person name="Elias M."/>
            <person name="Gladyshev V.N."/>
            <person name="Groth M."/>
            <person name="Guda C."/>
            <person name="Hadaegh A."/>
            <person name="Iglesias-Rodriguez M.D."/>
            <person name="Jenkins J."/>
            <person name="Jones B.M."/>
            <person name="Lawson T."/>
            <person name="Leese F."/>
            <person name="Lindquist E."/>
            <person name="Lobanov A."/>
            <person name="Lomsadze A."/>
            <person name="Malik S.B."/>
            <person name="Marsh M.E."/>
            <person name="Mackinder L."/>
            <person name="Mock T."/>
            <person name="Mueller-Roeber B."/>
            <person name="Pagarete A."/>
            <person name="Parker M."/>
            <person name="Probert I."/>
            <person name="Quesneville H."/>
            <person name="Raines C."/>
            <person name="Rensing S.A."/>
            <person name="Riano-Pachon D.M."/>
            <person name="Richier S."/>
            <person name="Rokitta S."/>
            <person name="Shiraiwa Y."/>
            <person name="Soanes D.M."/>
            <person name="van der Giezen M."/>
            <person name="Wahlund T.M."/>
            <person name="Williams B."/>
            <person name="Wilson W."/>
            <person name="Wolfe G."/>
            <person name="Wurch L.L."/>
        </authorList>
    </citation>
    <scope>NUCLEOTIDE SEQUENCE</scope>
</reference>
<evidence type="ECO:0000256" key="6">
    <source>
        <dbReference type="SAM" id="MobiDB-lite"/>
    </source>
</evidence>
<keyword evidence="5" id="KW-0067">ATP-binding</keyword>
<accession>A0A0D3KE89</accession>
<dbReference type="AlphaFoldDB" id="A0A0D3KE89"/>
<proteinExistence type="inferred from homology"/>
<evidence type="ECO:0000256" key="4">
    <source>
        <dbReference type="ARBA" id="ARBA00022777"/>
    </source>
</evidence>
<dbReference type="KEGG" id="ehx:EMIHUDRAFT_455634"/>
<dbReference type="RefSeq" id="XP_005786503.1">
    <property type="nucleotide sequence ID" value="XM_005786446.1"/>
</dbReference>
<keyword evidence="3" id="KW-0547">Nucleotide-binding</keyword>
<feature type="compositionally biased region" description="Low complexity" evidence="6">
    <location>
        <begin position="525"/>
        <end position="534"/>
    </location>
</feature>
<dbReference type="Proteomes" id="UP000013827">
    <property type="component" value="Unassembled WGS sequence"/>
</dbReference>
<feature type="region of interest" description="Disordered" evidence="6">
    <location>
        <begin position="500"/>
        <end position="548"/>
    </location>
</feature>
<evidence type="ECO:0000256" key="3">
    <source>
        <dbReference type="ARBA" id="ARBA00022741"/>
    </source>
</evidence>
<dbReference type="GO" id="GO:0016301">
    <property type="term" value="F:kinase activity"/>
    <property type="evidence" value="ECO:0007669"/>
    <property type="project" value="UniProtKB-KW"/>
</dbReference>
<evidence type="ECO:0000256" key="1">
    <source>
        <dbReference type="ARBA" id="ARBA00008941"/>
    </source>
</evidence>
<feature type="domain" description="PI3K/PI4K catalytic" evidence="7">
    <location>
        <begin position="203"/>
        <end position="405"/>
    </location>
</feature>
<dbReference type="GO" id="GO:0005524">
    <property type="term" value="F:ATP binding"/>
    <property type="evidence" value="ECO:0007669"/>
    <property type="project" value="UniProtKB-KW"/>
</dbReference>
<dbReference type="PaxDb" id="2903-EOD34074"/>
<dbReference type="eggNOG" id="KOG2381">
    <property type="taxonomic scope" value="Eukaryota"/>
</dbReference>
<protein>
    <recommendedName>
        <fullName evidence="7">PI3K/PI4K catalytic domain-containing protein</fullName>
    </recommendedName>
</protein>
<evidence type="ECO:0000259" key="7">
    <source>
        <dbReference type="Pfam" id="PF00454"/>
    </source>
</evidence>
<organism evidence="8 9">
    <name type="scientific">Emiliania huxleyi (strain CCMP1516)</name>
    <dbReference type="NCBI Taxonomy" id="280463"/>
    <lineage>
        <taxon>Eukaryota</taxon>
        <taxon>Haptista</taxon>
        <taxon>Haptophyta</taxon>
        <taxon>Prymnesiophyceae</taxon>
        <taxon>Isochrysidales</taxon>
        <taxon>Noelaerhabdaceae</taxon>
        <taxon>Emiliania</taxon>
    </lineage>
</organism>